<dbReference type="EMBL" id="JAHLJV010000033">
    <property type="protein sequence ID" value="KAK1590237.1"/>
    <property type="molecule type" value="Genomic_DNA"/>
</dbReference>
<protein>
    <submittedName>
        <fullName evidence="4">NAD dependent epimerase/dehydratase</fullName>
    </submittedName>
</protein>
<name>A0AAD8V4B8_9PEZI</name>
<dbReference type="Pfam" id="PF01370">
    <property type="entry name" value="Epimerase"/>
    <property type="match status" value="1"/>
</dbReference>
<evidence type="ECO:0000256" key="2">
    <source>
        <dbReference type="ARBA" id="ARBA00023445"/>
    </source>
</evidence>
<evidence type="ECO:0000313" key="5">
    <source>
        <dbReference type="Proteomes" id="UP001230504"/>
    </source>
</evidence>
<dbReference type="GeneID" id="85439070"/>
<dbReference type="SUPFAM" id="SSF51735">
    <property type="entry name" value="NAD(P)-binding Rossmann-fold domains"/>
    <property type="match status" value="1"/>
</dbReference>
<dbReference type="Gene3D" id="3.40.50.720">
    <property type="entry name" value="NAD(P)-binding Rossmann-like Domain"/>
    <property type="match status" value="1"/>
</dbReference>
<gene>
    <name evidence="4" type="ORF">LY79DRAFT_516540</name>
</gene>
<dbReference type="AlphaFoldDB" id="A0AAD8V4B8"/>
<accession>A0AAD8V4B8</accession>
<keyword evidence="1" id="KW-0560">Oxidoreductase</keyword>
<evidence type="ECO:0000259" key="3">
    <source>
        <dbReference type="Pfam" id="PF01370"/>
    </source>
</evidence>
<keyword evidence="5" id="KW-1185">Reference proteome</keyword>
<dbReference type="GO" id="GO:0016616">
    <property type="term" value="F:oxidoreductase activity, acting on the CH-OH group of donors, NAD or NADP as acceptor"/>
    <property type="evidence" value="ECO:0007669"/>
    <property type="project" value="TreeGrafter"/>
</dbReference>
<evidence type="ECO:0000313" key="4">
    <source>
        <dbReference type="EMBL" id="KAK1590237.1"/>
    </source>
</evidence>
<dbReference type="Proteomes" id="UP001230504">
    <property type="component" value="Unassembled WGS sequence"/>
</dbReference>
<sequence length="350" mass="38801">MTPEKQYAISRGATVLVTGANGFIGSHVCNELLQLGFKVRGAVRDVERCMWLPKALENQNPKGEFVLVSLPDMEKEGAFDSLVEGVSAVVHVASPFSFSSNPESVIPSSVNVAINALKAANKSPSVKRFVFTSSAVAAALPKPNMSGIVVTADSWNTHSVGIAWREAPCHPQRAWHVYAASKVEAETAVWKFNYENIRRRYDLVINTVLPATNFGKTLDVVNQGHPSTSSFIESLWNGTHLDRLASIPPQYFVDVQDTARLHVAAAVLPNVRNERIFPWAETFNFDTILGILRKQFPERTFVDNFHHYEETSTASELRSRASDLLRQLGRDGFVSLEQSVLFNIEDQNMA</sequence>
<reference evidence="4" key="1">
    <citation type="submission" date="2021-06" db="EMBL/GenBank/DDBJ databases">
        <title>Comparative genomics, transcriptomics and evolutionary studies reveal genomic signatures of adaptation to plant cell wall in hemibiotrophic fungi.</title>
        <authorList>
            <consortium name="DOE Joint Genome Institute"/>
            <person name="Baroncelli R."/>
            <person name="Diaz J.F."/>
            <person name="Benocci T."/>
            <person name="Peng M."/>
            <person name="Battaglia E."/>
            <person name="Haridas S."/>
            <person name="Andreopoulos W."/>
            <person name="Labutti K."/>
            <person name="Pangilinan J."/>
            <person name="Floch G.L."/>
            <person name="Makela M.R."/>
            <person name="Henrissat B."/>
            <person name="Grigoriev I.V."/>
            <person name="Crouch J.A."/>
            <person name="De Vries R.P."/>
            <person name="Sukno S.A."/>
            <person name="Thon M.R."/>
        </authorList>
    </citation>
    <scope>NUCLEOTIDE SEQUENCE</scope>
    <source>
        <strain evidence="4">CBS 125086</strain>
    </source>
</reference>
<evidence type="ECO:0000256" key="1">
    <source>
        <dbReference type="ARBA" id="ARBA00023002"/>
    </source>
</evidence>
<comment type="caution">
    <text evidence="4">The sequence shown here is derived from an EMBL/GenBank/DDBJ whole genome shotgun (WGS) entry which is preliminary data.</text>
</comment>
<dbReference type="PANTHER" id="PTHR10366:SF562">
    <property type="entry name" value="ALDEHYDE REDUCTASE II (AFU_ORTHOLOGUE AFUA_1G11360)"/>
    <property type="match status" value="1"/>
</dbReference>
<dbReference type="InterPro" id="IPR050425">
    <property type="entry name" value="NAD(P)_dehydrat-like"/>
</dbReference>
<organism evidence="4 5">
    <name type="scientific">Colletotrichum navitas</name>
    <dbReference type="NCBI Taxonomy" id="681940"/>
    <lineage>
        <taxon>Eukaryota</taxon>
        <taxon>Fungi</taxon>
        <taxon>Dikarya</taxon>
        <taxon>Ascomycota</taxon>
        <taxon>Pezizomycotina</taxon>
        <taxon>Sordariomycetes</taxon>
        <taxon>Hypocreomycetidae</taxon>
        <taxon>Glomerellales</taxon>
        <taxon>Glomerellaceae</taxon>
        <taxon>Colletotrichum</taxon>
        <taxon>Colletotrichum graminicola species complex</taxon>
    </lineage>
</organism>
<dbReference type="InterPro" id="IPR036291">
    <property type="entry name" value="NAD(P)-bd_dom_sf"/>
</dbReference>
<dbReference type="RefSeq" id="XP_060413735.1">
    <property type="nucleotide sequence ID" value="XM_060554830.1"/>
</dbReference>
<dbReference type="PANTHER" id="PTHR10366">
    <property type="entry name" value="NAD DEPENDENT EPIMERASE/DEHYDRATASE"/>
    <property type="match status" value="1"/>
</dbReference>
<feature type="domain" description="NAD-dependent epimerase/dehydratase" evidence="3">
    <location>
        <begin position="15"/>
        <end position="267"/>
    </location>
</feature>
<dbReference type="InterPro" id="IPR001509">
    <property type="entry name" value="Epimerase_deHydtase"/>
</dbReference>
<comment type="similarity">
    <text evidence="2">Belongs to the NAD(P)-dependent epimerase/dehydratase family. Dihydroflavonol-4-reductase subfamily.</text>
</comment>
<proteinExistence type="inferred from homology"/>